<evidence type="ECO:0000313" key="8">
    <source>
        <dbReference type="Proteomes" id="UP001211907"/>
    </source>
</evidence>
<accession>A0AAD5SQG3</accession>
<sequence length="275" mass="30663">MSTETEPRVGYEQIGPAFVAKGEANKYAILLGWLDGKFQYLEKYAQQYRQRNYTVIVFPSISADQSAMENAKVGDALRFDQLRPLVSYLNEHNITEPLQSSENPNLPSLVIHNFSNGGCFVLRRLVLALEAESRRFIRSAVILDSCPSHATPTAGAGFFSASYKQPIIKSIVWTIAYAGLYLYSSIFDMNLNPINVCGKYGILDSCGVRGPRLFLYSDTDELVPMAEVESRIKEAEMDGVVVVSKKFSGSEHVKHAVMFPNEYWAAVDTFLSSSQ</sequence>
<comment type="caution">
    <text evidence="7">The sequence shown here is derived from an EMBL/GenBank/DDBJ whole genome shotgun (WGS) entry which is preliminary data.</text>
</comment>
<keyword evidence="3" id="KW-1133">Transmembrane helix</keyword>
<dbReference type="Proteomes" id="UP001211907">
    <property type="component" value="Unassembled WGS sequence"/>
</dbReference>
<comment type="similarity">
    <text evidence="1">Belongs to the TMEM53 family.</text>
</comment>
<evidence type="ECO:0000256" key="5">
    <source>
        <dbReference type="ARBA" id="ARBA00023242"/>
    </source>
</evidence>
<keyword evidence="2" id="KW-0812">Transmembrane</keyword>
<evidence type="ECO:0000256" key="4">
    <source>
        <dbReference type="ARBA" id="ARBA00023136"/>
    </source>
</evidence>
<evidence type="ECO:0000256" key="2">
    <source>
        <dbReference type="ARBA" id="ARBA00022692"/>
    </source>
</evidence>
<evidence type="ECO:0000256" key="1">
    <source>
        <dbReference type="ARBA" id="ARBA00007387"/>
    </source>
</evidence>
<protein>
    <submittedName>
        <fullName evidence="7">Uncharacterized protein</fullName>
    </submittedName>
</protein>
<keyword evidence="5" id="KW-0539">Nucleus</keyword>
<dbReference type="InterPro" id="IPR008547">
    <property type="entry name" value="DUF829_TMEM53"/>
</dbReference>
<name>A0AAD5SQG3_9FUNG</name>
<proteinExistence type="inferred from homology"/>
<evidence type="ECO:0000256" key="3">
    <source>
        <dbReference type="ARBA" id="ARBA00022989"/>
    </source>
</evidence>
<comment type="subcellular location">
    <subcellularLocation>
        <location evidence="6">Nucleus outer membrane</location>
        <topology evidence="6">Single-pass membrane protein</topology>
    </subcellularLocation>
</comment>
<dbReference type="AlphaFoldDB" id="A0AAD5SQG3"/>
<dbReference type="PANTHER" id="PTHR12265:SF30">
    <property type="entry name" value="TRANSMEMBRANE PROTEIN 53"/>
    <property type="match status" value="1"/>
</dbReference>
<dbReference type="Gene3D" id="3.40.50.1820">
    <property type="entry name" value="alpha/beta hydrolase"/>
    <property type="match status" value="1"/>
</dbReference>
<evidence type="ECO:0000313" key="7">
    <source>
        <dbReference type="EMBL" id="KAJ3093757.1"/>
    </source>
</evidence>
<dbReference type="InterPro" id="IPR029058">
    <property type="entry name" value="AB_hydrolase_fold"/>
</dbReference>
<reference evidence="7" key="1">
    <citation type="submission" date="2020-05" db="EMBL/GenBank/DDBJ databases">
        <title>Phylogenomic resolution of chytrid fungi.</title>
        <authorList>
            <person name="Stajich J.E."/>
            <person name="Amses K."/>
            <person name="Simmons R."/>
            <person name="Seto K."/>
            <person name="Myers J."/>
            <person name="Bonds A."/>
            <person name="Quandt C.A."/>
            <person name="Barry K."/>
            <person name="Liu P."/>
            <person name="Grigoriev I."/>
            <person name="Longcore J.E."/>
            <person name="James T.Y."/>
        </authorList>
    </citation>
    <scope>NUCLEOTIDE SEQUENCE</scope>
    <source>
        <strain evidence="7">JEL0513</strain>
    </source>
</reference>
<keyword evidence="8" id="KW-1185">Reference proteome</keyword>
<dbReference type="SUPFAM" id="SSF53474">
    <property type="entry name" value="alpha/beta-Hydrolases"/>
    <property type="match status" value="1"/>
</dbReference>
<dbReference type="GO" id="GO:0005640">
    <property type="term" value="C:nuclear outer membrane"/>
    <property type="evidence" value="ECO:0007669"/>
    <property type="project" value="UniProtKB-SubCell"/>
</dbReference>
<dbReference type="PANTHER" id="PTHR12265">
    <property type="entry name" value="TRANSMEMBRANE PROTEIN 53"/>
    <property type="match status" value="1"/>
</dbReference>
<organism evidence="7 8">
    <name type="scientific">Physocladia obscura</name>
    <dbReference type="NCBI Taxonomy" id="109957"/>
    <lineage>
        <taxon>Eukaryota</taxon>
        <taxon>Fungi</taxon>
        <taxon>Fungi incertae sedis</taxon>
        <taxon>Chytridiomycota</taxon>
        <taxon>Chytridiomycota incertae sedis</taxon>
        <taxon>Chytridiomycetes</taxon>
        <taxon>Chytridiales</taxon>
        <taxon>Chytriomycetaceae</taxon>
        <taxon>Physocladia</taxon>
    </lineage>
</organism>
<evidence type="ECO:0000256" key="6">
    <source>
        <dbReference type="ARBA" id="ARBA00034303"/>
    </source>
</evidence>
<gene>
    <name evidence="7" type="ORF">HK100_006424</name>
</gene>
<keyword evidence="4" id="KW-0472">Membrane</keyword>
<dbReference type="EMBL" id="JADGJH010002985">
    <property type="protein sequence ID" value="KAJ3093757.1"/>
    <property type="molecule type" value="Genomic_DNA"/>
</dbReference>
<dbReference type="Pfam" id="PF05705">
    <property type="entry name" value="DUF829"/>
    <property type="match status" value="1"/>
</dbReference>